<keyword evidence="1" id="KW-0175">Coiled coil</keyword>
<reference evidence="3 4" key="1">
    <citation type="submission" date="2019-02" db="EMBL/GenBank/DDBJ databases">
        <title>Draft Genome Sequence of Maize Bushy Stunt-like Phytoplasma group 16SrI-B (Aster yellows) in South Africa.</title>
        <authorList>
            <person name="Coetzee B."/>
            <person name="Douglas-Smit N."/>
            <person name="Maree H.J."/>
            <person name="Burger J.T."/>
            <person name="Kruger K."/>
            <person name="Pietersen G."/>
        </authorList>
    </citation>
    <scope>NUCLEOTIDE SEQUENCE [LARGE SCALE GENOMIC DNA]</scope>
    <source>
        <strain evidence="3 4">De Villa</strain>
    </source>
</reference>
<evidence type="ECO:0000256" key="1">
    <source>
        <dbReference type="SAM" id="Coils"/>
    </source>
</evidence>
<keyword evidence="4" id="KW-1185">Reference proteome</keyword>
<accession>A0A4P6M9Z0</accession>
<dbReference type="EMBL" id="CP035949">
    <property type="protein sequence ID" value="QBF23807.1"/>
    <property type="molecule type" value="Genomic_DNA"/>
</dbReference>
<gene>
    <name evidence="3" type="ORF">EXT02_01170</name>
</gene>
<sequence>MLTQNNQVNLFKEHWQKVAVVALVLITVVLVFACYQSNNKINKLENDLAKLQKAEPNETQLSNEQKEKLLDEFKNQFLYQTPFPNPNPLEEVQGEVTNFCNEFKKQLEQVKKTANWNFNNNDCLTGLEKNLEWLQEVNLQNHLDQVTTYIFESARKQFEKEYENIPNLNTLSANSAKTTLKGIIGLVDKFQKCCKFRDNAKKDLEDKAEVDGTKGKYVLTGQPKYSYEQLQQGRGYLRAFANILDLYLNTKTKINQLTLSPKVSELEKNLQELNTNIDTKVKSLFTYANDIRTDKLPAIFQNRIY</sequence>
<proteinExistence type="predicted"/>
<dbReference type="Proteomes" id="UP000289726">
    <property type="component" value="Chromosome"/>
</dbReference>
<dbReference type="AlphaFoldDB" id="A0A4P6M9Z0"/>
<dbReference type="RefSeq" id="WP_130427571.1">
    <property type="nucleotide sequence ID" value="NZ_CP035949.1"/>
</dbReference>
<name>A0A4P6M9Z0_9MOLU</name>
<protein>
    <submittedName>
        <fullName evidence="3">Uncharacterized protein</fullName>
    </submittedName>
</protein>
<keyword evidence="2" id="KW-1133">Transmembrane helix</keyword>
<evidence type="ECO:0000256" key="2">
    <source>
        <dbReference type="SAM" id="Phobius"/>
    </source>
</evidence>
<feature type="coiled-coil region" evidence="1">
    <location>
        <begin position="34"/>
        <end position="61"/>
    </location>
</feature>
<evidence type="ECO:0000313" key="3">
    <source>
        <dbReference type="EMBL" id="QBF23807.1"/>
    </source>
</evidence>
<organism evidence="3 4">
    <name type="scientific">'Catharanthus roseus' aster yellows phytoplasma</name>
    <dbReference type="NCBI Taxonomy" id="1193712"/>
    <lineage>
        <taxon>Bacteria</taxon>
        <taxon>Bacillati</taxon>
        <taxon>Mycoplasmatota</taxon>
        <taxon>Mollicutes</taxon>
        <taxon>Acholeplasmatales</taxon>
        <taxon>Acholeplasmataceae</taxon>
        <taxon>Candidatus Phytoplasma</taxon>
        <taxon>16SrI (Aster yellows group)</taxon>
    </lineage>
</organism>
<keyword evidence="2" id="KW-0472">Membrane</keyword>
<keyword evidence="2" id="KW-0812">Transmembrane</keyword>
<evidence type="ECO:0000313" key="4">
    <source>
        <dbReference type="Proteomes" id="UP000289726"/>
    </source>
</evidence>
<feature type="transmembrane region" description="Helical" evidence="2">
    <location>
        <begin position="15"/>
        <end position="35"/>
    </location>
</feature>